<dbReference type="Proteomes" id="UP000578531">
    <property type="component" value="Unassembled WGS sequence"/>
</dbReference>
<accession>A0A8H6FQ67</accession>
<sequence length="207" mass="21685">MLNLWQQLAGELDTLRHACTRCGRRDWRRGWRNALDAQTRRFGVYGCGEIGGEGRKGRGSDGDGLGEGEGCRRGCRQRRRAGAEEEQVVGAFAEWWAPGWGARGEDDEGAFYVGCGCCCFWGKGGEGCGGYLVGAVRVGFLSFAVVPGFVGTLADEGVGVGGGEETWVQEGGDGVDVADKELVGVECAGEATTGVMGVIGAANVGHQ</sequence>
<keyword evidence="2" id="KW-1185">Reference proteome</keyword>
<evidence type="ECO:0000313" key="2">
    <source>
        <dbReference type="Proteomes" id="UP000578531"/>
    </source>
</evidence>
<proteinExistence type="predicted"/>
<dbReference type="GeneID" id="59290739"/>
<reference evidence="1 2" key="1">
    <citation type="journal article" date="2020" name="Genomics">
        <title>Complete, high-quality genomes from long-read metagenomic sequencing of two wolf lichen thalli reveals enigmatic genome architecture.</title>
        <authorList>
            <person name="McKenzie S.K."/>
            <person name="Walston R.F."/>
            <person name="Allen J.L."/>
        </authorList>
    </citation>
    <scope>NUCLEOTIDE SEQUENCE [LARGE SCALE GENOMIC DNA]</scope>
    <source>
        <strain evidence="1">WasteWater2</strain>
    </source>
</reference>
<organism evidence="1 2">
    <name type="scientific">Letharia columbiana</name>
    <dbReference type="NCBI Taxonomy" id="112416"/>
    <lineage>
        <taxon>Eukaryota</taxon>
        <taxon>Fungi</taxon>
        <taxon>Dikarya</taxon>
        <taxon>Ascomycota</taxon>
        <taxon>Pezizomycotina</taxon>
        <taxon>Lecanoromycetes</taxon>
        <taxon>OSLEUM clade</taxon>
        <taxon>Lecanoromycetidae</taxon>
        <taxon>Lecanorales</taxon>
        <taxon>Lecanorineae</taxon>
        <taxon>Parmeliaceae</taxon>
        <taxon>Letharia</taxon>
    </lineage>
</organism>
<dbReference type="AlphaFoldDB" id="A0A8H6FQ67"/>
<name>A0A8H6FQ67_9LECA</name>
<dbReference type="RefSeq" id="XP_037162074.1">
    <property type="nucleotide sequence ID" value="XM_037310980.1"/>
</dbReference>
<comment type="caution">
    <text evidence="1">The sequence shown here is derived from an EMBL/GenBank/DDBJ whole genome shotgun (WGS) entry which is preliminary data.</text>
</comment>
<dbReference type="EMBL" id="JACCJC010000046">
    <property type="protein sequence ID" value="KAF6232648.1"/>
    <property type="molecule type" value="Genomic_DNA"/>
</dbReference>
<protein>
    <submittedName>
        <fullName evidence="1">Uncharacterized protein</fullName>
    </submittedName>
</protein>
<gene>
    <name evidence="1" type="ORF">HO173_009087</name>
</gene>
<evidence type="ECO:0000313" key="1">
    <source>
        <dbReference type="EMBL" id="KAF6232648.1"/>
    </source>
</evidence>